<accession>A0A2I0QQC8</accession>
<keyword evidence="4" id="KW-0012">Acyltransferase</keyword>
<dbReference type="InterPro" id="IPR050680">
    <property type="entry name" value="YpeA/RimI_acetyltransf"/>
</dbReference>
<dbReference type="NCBIfam" id="TIGR01575">
    <property type="entry name" value="rimI"/>
    <property type="match status" value="1"/>
</dbReference>
<evidence type="ECO:0000256" key="2">
    <source>
        <dbReference type="ARBA" id="ARBA00022490"/>
    </source>
</evidence>
<evidence type="ECO:0000256" key="3">
    <source>
        <dbReference type="ARBA" id="ARBA00022679"/>
    </source>
</evidence>
<evidence type="ECO:0000313" key="7">
    <source>
        <dbReference type="EMBL" id="PKR76534.1"/>
    </source>
</evidence>
<comment type="catalytic activity">
    <reaction evidence="5">
        <text>N-terminal L-alanyl-[ribosomal protein bS18] + acetyl-CoA = N-terminal N(alpha)-acetyl-L-alanyl-[ribosomal protein bS18] + CoA + H(+)</text>
        <dbReference type="Rhea" id="RHEA:43756"/>
        <dbReference type="Rhea" id="RHEA-COMP:10676"/>
        <dbReference type="Rhea" id="RHEA-COMP:10677"/>
        <dbReference type="ChEBI" id="CHEBI:15378"/>
        <dbReference type="ChEBI" id="CHEBI:57287"/>
        <dbReference type="ChEBI" id="CHEBI:57288"/>
        <dbReference type="ChEBI" id="CHEBI:64718"/>
        <dbReference type="ChEBI" id="CHEBI:83683"/>
        <dbReference type="EC" id="2.3.1.266"/>
    </reaction>
</comment>
<evidence type="ECO:0000256" key="4">
    <source>
        <dbReference type="ARBA" id="ARBA00023315"/>
    </source>
</evidence>
<dbReference type="Proteomes" id="UP000243524">
    <property type="component" value="Unassembled WGS sequence"/>
</dbReference>
<feature type="domain" description="N-acetyltransferase" evidence="6">
    <location>
        <begin position="1"/>
        <end position="140"/>
    </location>
</feature>
<dbReference type="GO" id="GO:0008999">
    <property type="term" value="F:protein-N-terminal-alanine acetyltransferase activity"/>
    <property type="evidence" value="ECO:0007669"/>
    <property type="project" value="UniProtKB-EC"/>
</dbReference>
<comment type="subcellular location">
    <subcellularLocation>
        <location evidence="5">Cytoplasm</location>
    </subcellularLocation>
</comment>
<name>A0A2I0QQC8_9BACI</name>
<keyword evidence="2 5" id="KW-0963">Cytoplasm</keyword>
<dbReference type="SUPFAM" id="SSF55729">
    <property type="entry name" value="Acyl-CoA N-acyltransferases (Nat)"/>
    <property type="match status" value="1"/>
</dbReference>
<dbReference type="GO" id="GO:0005737">
    <property type="term" value="C:cytoplasm"/>
    <property type="evidence" value="ECO:0007669"/>
    <property type="project" value="UniProtKB-SubCell"/>
</dbReference>
<dbReference type="InterPro" id="IPR006464">
    <property type="entry name" value="AcTrfase_RimI/Ard1"/>
</dbReference>
<dbReference type="PANTHER" id="PTHR43420">
    <property type="entry name" value="ACETYLTRANSFERASE"/>
    <property type="match status" value="1"/>
</dbReference>
<comment type="caution">
    <text evidence="7">The sequence shown here is derived from an EMBL/GenBank/DDBJ whole genome shotgun (WGS) entry which is preliminary data.</text>
</comment>
<keyword evidence="3 7" id="KW-0808">Transferase</keyword>
<dbReference type="EC" id="2.3.1.266" evidence="5"/>
<evidence type="ECO:0000313" key="8">
    <source>
        <dbReference type="Proteomes" id="UP000243524"/>
    </source>
</evidence>
<comment type="similarity">
    <text evidence="1 5">Belongs to the acetyltransferase family. RimI subfamily.</text>
</comment>
<gene>
    <name evidence="7" type="primary">rimI</name>
    <name evidence="7" type="ORF">CEY16_14885</name>
</gene>
<sequence length="140" mass="16386">MTVEDLDEIFEIETASFRSPWKKKDFFFDLTENLFSHYLVLEKEGRLIGYCGVWIVLESAQITNIAILPEERGHNYGEFLFDKVLELSKREGATELTLEVRESNLVAQNLYEKLGLKIVGRREKYYKNDGEDALVMWVKL</sequence>
<dbReference type="PANTHER" id="PTHR43420:SF44">
    <property type="entry name" value="ACETYLTRANSFERASE YPEA"/>
    <property type="match status" value="1"/>
</dbReference>
<dbReference type="OrthoDB" id="9794566at2"/>
<protein>
    <recommendedName>
        <fullName evidence="5">[Ribosomal protein bS18]-alanine N-acetyltransferase</fullName>
        <ecNumber evidence="5">2.3.1.266</ecNumber>
    </recommendedName>
</protein>
<dbReference type="CDD" id="cd04301">
    <property type="entry name" value="NAT_SF"/>
    <property type="match status" value="1"/>
</dbReference>
<evidence type="ECO:0000256" key="5">
    <source>
        <dbReference type="RuleBase" id="RU363094"/>
    </source>
</evidence>
<evidence type="ECO:0000256" key="1">
    <source>
        <dbReference type="ARBA" id="ARBA00005395"/>
    </source>
</evidence>
<organism evidence="7 8">
    <name type="scientific">Halalkalibacillus sediminis</name>
    <dbReference type="NCBI Taxonomy" id="2018042"/>
    <lineage>
        <taxon>Bacteria</taxon>
        <taxon>Bacillati</taxon>
        <taxon>Bacillota</taxon>
        <taxon>Bacilli</taxon>
        <taxon>Bacillales</taxon>
        <taxon>Bacillaceae</taxon>
        <taxon>Halalkalibacillus</taxon>
    </lineage>
</organism>
<dbReference type="InterPro" id="IPR016181">
    <property type="entry name" value="Acyl_CoA_acyltransferase"/>
</dbReference>
<dbReference type="Gene3D" id="3.40.630.30">
    <property type="match status" value="1"/>
</dbReference>
<dbReference type="InterPro" id="IPR000182">
    <property type="entry name" value="GNAT_dom"/>
</dbReference>
<proteinExistence type="inferred from homology"/>
<evidence type="ECO:0000259" key="6">
    <source>
        <dbReference type="PROSITE" id="PS51186"/>
    </source>
</evidence>
<comment type="function">
    <text evidence="5">Acetylates the N-terminal alanine of ribosomal protein bS18.</text>
</comment>
<dbReference type="PROSITE" id="PS51186">
    <property type="entry name" value="GNAT"/>
    <property type="match status" value="1"/>
</dbReference>
<reference evidence="7 8" key="1">
    <citation type="submission" date="2017-06" db="EMBL/GenBank/DDBJ databases">
        <title>the draft geome sequence of Illustriluteabacillus marina B3227.</title>
        <authorList>
            <person name="He R.-H."/>
            <person name="Du Z.-J."/>
        </authorList>
    </citation>
    <scope>NUCLEOTIDE SEQUENCE [LARGE SCALE GENOMIC DNA]</scope>
    <source>
        <strain evidence="7 8">B3227</strain>
    </source>
</reference>
<keyword evidence="8" id="KW-1185">Reference proteome</keyword>
<dbReference type="EMBL" id="PJNH01000006">
    <property type="protein sequence ID" value="PKR76534.1"/>
    <property type="molecule type" value="Genomic_DNA"/>
</dbReference>
<dbReference type="AlphaFoldDB" id="A0A2I0QQC8"/>
<dbReference type="Pfam" id="PF00583">
    <property type="entry name" value="Acetyltransf_1"/>
    <property type="match status" value="1"/>
</dbReference>